<gene>
    <name evidence="2" type="ORF">SAMN06297358_1156</name>
</gene>
<dbReference type="AlphaFoldDB" id="A0A285ZUK2"/>
<keyword evidence="1" id="KW-1133">Transmembrane helix</keyword>
<keyword evidence="1" id="KW-0472">Membrane</keyword>
<name>A0A285ZUK2_9SPHI</name>
<dbReference type="Proteomes" id="UP000219281">
    <property type="component" value="Unassembled WGS sequence"/>
</dbReference>
<reference evidence="3" key="1">
    <citation type="submission" date="2017-09" db="EMBL/GenBank/DDBJ databases">
        <authorList>
            <person name="Varghese N."/>
            <person name="Submissions S."/>
        </authorList>
    </citation>
    <scope>NUCLEOTIDE SEQUENCE [LARGE SCALE GENOMIC DNA]</scope>
    <source>
        <strain evidence="3">CGMCC 1.12803</strain>
    </source>
</reference>
<feature type="transmembrane region" description="Helical" evidence="1">
    <location>
        <begin position="6"/>
        <end position="27"/>
    </location>
</feature>
<dbReference type="RefSeq" id="WP_097129640.1">
    <property type="nucleotide sequence ID" value="NZ_OCMT01000001.1"/>
</dbReference>
<dbReference type="EMBL" id="OCMT01000001">
    <property type="protein sequence ID" value="SOD13329.1"/>
    <property type="molecule type" value="Genomic_DNA"/>
</dbReference>
<evidence type="ECO:0000313" key="3">
    <source>
        <dbReference type="Proteomes" id="UP000219281"/>
    </source>
</evidence>
<accession>A0A285ZUK2</accession>
<dbReference type="OrthoDB" id="771917at2"/>
<protein>
    <submittedName>
        <fullName evidence="2">Uncharacterized protein</fullName>
    </submittedName>
</protein>
<keyword evidence="3" id="KW-1185">Reference proteome</keyword>
<sequence>MNKKLIVFFSLLVFIVIISLVIFNSGYELPNKNKHPEIPFFPRITNENDFTNRKVDSFYVNSYSLLKKSNLLLINYDKDTVDRQSTSLAIVNKSFKSIFHFKTTDYLHYTFDEKTNSLFLIENTGEGIKKGIIFNINLHKTEFIHELNEKAYENLKEKLKVIKHFTPNGNFTEAIFFVSNGGQFYIAKNELASRISKDMALTAGDNFNFLVSIVMAGDTSIHSNSIQLFDKTVISNRIKRLIVIGTPSSNSSDSKKPMIDEDKGWFSKSRYYFFKIKFNKTEVKFKTHLFYNSDVYFDELSEPKTSTDTLLYYAQNRFYQFYKKR</sequence>
<evidence type="ECO:0000256" key="1">
    <source>
        <dbReference type="SAM" id="Phobius"/>
    </source>
</evidence>
<evidence type="ECO:0000313" key="2">
    <source>
        <dbReference type="EMBL" id="SOD13329.1"/>
    </source>
</evidence>
<keyword evidence="1" id="KW-0812">Transmembrane</keyword>
<organism evidence="2 3">
    <name type="scientific">Pedobacter xixiisoli</name>
    <dbReference type="NCBI Taxonomy" id="1476464"/>
    <lineage>
        <taxon>Bacteria</taxon>
        <taxon>Pseudomonadati</taxon>
        <taxon>Bacteroidota</taxon>
        <taxon>Sphingobacteriia</taxon>
        <taxon>Sphingobacteriales</taxon>
        <taxon>Sphingobacteriaceae</taxon>
        <taxon>Pedobacter</taxon>
    </lineage>
</organism>
<proteinExistence type="predicted"/>